<evidence type="ECO:0000259" key="3">
    <source>
        <dbReference type="Pfam" id="PF14363"/>
    </source>
</evidence>
<keyword evidence="6" id="KW-1185">Reference proteome</keyword>
<protein>
    <recommendedName>
        <fullName evidence="3">AAA-type ATPase N-terminal domain-containing protein</fullName>
    </recommendedName>
</protein>
<organism evidence="4">
    <name type="scientific">Brachypodium distachyon</name>
    <name type="common">Purple false brome</name>
    <name type="synonym">Trachynia distachya</name>
    <dbReference type="NCBI Taxonomy" id="15368"/>
    <lineage>
        <taxon>Eukaryota</taxon>
        <taxon>Viridiplantae</taxon>
        <taxon>Streptophyta</taxon>
        <taxon>Embryophyta</taxon>
        <taxon>Tracheophyta</taxon>
        <taxon>Spermatophyta</taxon>
        <taxon>Magnoliopsida</taxon>
        <taxon>Liliopsida</taxon>
        <taxon>Poales</taxon>
        <taxon>Poaceae</taxon>
        <taxon>BOP clade</taxon>
        <taxon>Pooideae</taxon>
        <taxon>Stipodae</taxon>
        <taxon>Brachypodieae</taxon>
        <taxon>Brachypodium</taxon>
    </lineage>
</organism>
<dbReference type="InterPro" id="IPR050747">
    <property type="entry name" value="Mitochondrial_chaperone_BCS1"/>
</dbReference>
<reference evidence="4 5" key="1">
    <citation type="journal article" date="2010" name="Nature">
        <title>Genome sequencing and analysis of the model grass Brachypodium distachyon.</title>
        <authorList>
            <consortium name="International Brachypodium Initiative"/>
        </authorList>
    </citation>
    <scope>NUCLEOTIDE SEQUENCE [LARGE SCALE GENOMIC DNA]</scope>
    <source>
        <strain evidence="4 5">Bd21</strain>
    </source>
</reference>
<feature type="region of interest" description="Disordered" evidence="1">
    <location>
        <begin position="217"/>
        <end position="238"/>
    </location>
</feature>
<sequence length="238" mass="27515">MGAVLEHLRSSAWYYVTPVVAACAPIGVLRTYFNHHLRRPVRRLLPFLDTFVTIDIVASDSSAYSYSYHRDKAKSSDAYAEVLAYLSEVCSREARELCAEGAEEGNGFVLSLRQGQEVADEFEGVTMWWSAVAGNNRNSYEPDKCCRLTFHERHRRLVVEDYLPHVRRTGQEVTFRNRPRRLYSNKADITYISSREDVWSYIEFNHPTTFDTLAMDPAKKKKMSAPTTHSRKKNTREY</sequence>
<keyword evidence="2" id="KW-1133">Transmembrane helix</keyword>
<dbReference type="PANTHER" id="PTHR23070">
    <property type="entry name" value="BCS1 AAA-TYPE ATPASE"/>
    <property type="match status" value="1"/>
</dbReference>
<evidence type="ECO:0000313" key="6">
    <source>
        <dbReference type="Proteomes" id="UP000008810"/>
    </source>
</evidence>
<feature type="domain" description="AAA-type ATPase N-terminal" evidence="3">
    <location>
        <begin position="31"/>
        <end position="132"/>
    </location>
</feature>
<dbReference type="STRING" id="15368.A0A0Q3IJP1"/>
<dbReference type="Proteomes" id="UP000008810">
    <property type="component" value="Chromosome 2"/>
</dbReference>
<keyword evidence="2" id="KW-0812">Transmembrane</keyword>
<evidence type="ECO:0000256" key="2">
    <source>
        <dbReference type="SAM" id="Phobius"/>
    </source>
</evidence>
<feature type="compositionally biased region" description="Basic residues" evidence="1">
    <location>
        <begin position="219"/>
        <end position="238"/>
    </location>
</feature>
<dbReference type="OrthoDB" id="692656at2759"/>
<reference evidence="4" key="2">
    <citation type="submission" date="2017-06" db="EMBL/GenBank/DDBJ databases">
        <title>WGS assembly of Brachypodium distachyon.</title>
        <authorList>
            <consortium name="The International Brachypodium Initiative"/>
            <person name="Lucas S."/>
            <person name="Harmon-Smith M."/>
            <person name="Lail K."/>
            <person name="Tice H."/>
            <person name="Grimwood J."/>
            <person name="Bruce D."/>
            <person name="Barry K."/>
            <person name="Shu S."/>
            <person name="Lindquist E."/>
            <person name="Wang M."/>
            <person name="Pitluck S."/>
            <person name="Vogel J.P."/>
            <person name="Garvin D.F."/>
            <person name="Mockler T.C."/>
            <person name="Schmutz J."/>
            <person name="Rokhsar D."/>
            <person name="Bevan M.W."/>
        </authorList>
    </citation>
    <scope>NUCLEOTIDE SEQUENCE</scope>
    <source>
        <strain evidence="4">Bd21</strain>
    </source>
</reference>
<dbReference type="EMBL" id="CM000881">
    <property type="protein sequence ID" value="KQK06019.1"/>
    <property type="molecule type" value="Genomic_DNA"/>
</dbReference>
<evidence type="ECO:0000313" key="4">
    <source>
        <dbReference type="EMBL" id="KQK06019.1"/>
    </source>
</evidence>
<proteinExistence type="predicted"/>
<feature type="transmembrane region" description="Helical" evidence="2">
    <location>
        <begin position="12"/>
        <end position="33"/>
    </location>
</feature>
<gene>
    <name evidence="4" type="ORF">BRADI_2g23906v3</name>
</gene>
<reference evidence="5" key="3">
    <citation type="submission" date="2018-08" db="UniProtKB">
        <authorList>
            <consortium name="EnsemblPlants"/>
        </authorList>
    </citation>
    <scope>IDENTIFICATION</scope>
    <source>
        <strain evidence="5">cv. Bd21</strain>
    </source>
</reference>
<dbReference type="AlphaFoldDB" id="A0A0Q3IJP1"/>
<evidence type="ECO:0000256" key="1">
    <source>
        <dbReference type="SAM" id="MobiDB-lite"/>
    </source>
</evidence>
<dbReference type="Gramene" id="KQK06019">
    <property type="protein sequence ID" value="KQK06019"/>
    <property type="gene ID" value="BRADI_2g23906v3"/>
</dbReference>
<evidence type="ECO:0000313" key="5">
    <source>
        <dbReference type="EnsemblPlants" id="KQK06019"/>
    </source>
</evidence>
<keyword evidence="2" id="KW-0472">Membrane</keyword>
<dbReference type="InterPro" id="IPR025753">
    <property type="entry name" value="AAA_N_dom"/>
</dbReference>
<dbReference type="EnsemblPlants" id="KQK06019">
    <property type="protein sequence ID" value="KQK06019"/>
    <property type="gene ID" value="BRADI_2g23906v3"/>
</dbReference>
<accession>A0A0Q3IJP1</accession>
<dbReference type="InParanoid" id="A0A0Q3IJP1"/>
<dbReference type="Pfam" id="PF14363">
    <property type="entry name" value="AAA_assoc"/>
    <property type="match status" value="1"/>
</dbReference>
<name>A0A0Q3IJP1_BRADI</name>